<dbReference type="AlphaFoldDB" id="A0A803R2X2"/>
<accession>A0A803R2X2</accession>
<proteinExistence type="predicted"/>
<dbReference type="EnsemblPlants" id="novel_model_4440_5bd9a17a">
    <property type="protein sequence ID" value="cds.novel_model_4440_5bd9a17a"/>
    <property type="gene ID" value="novel_gene_2323_5bd9a17a"/>
</dbReference>
<reference evidence="1" key="1">
    <citation type="submission" date="2018-11" db="EMBL/GenBank/DDBJ databases">
        <authorList>
            <person name="Grassa J C."/>
        </authorList>
    </citation>
    <scope>NUCLEOTIDE SEQUENCE [LARGE SCALE GENOMIC DNA]</scope>
</reference>
<dbReference type="Gramene" id="novel_model_4440_5bd9a17a">
    <property type="protein sequence ID" value="cds.novel_model_4440_5bd9a17a"/>
    <property type="gene ID" value="novel_gene_2323_5bd9a17a"/>
</dbReference>
<name>A0A803R2X2_CANSA</name>
<keyword evidence="2" id="KW-1185">Reference proteome</keyword>
<evidence type="ECO:0000313" key="1">
    <source>
        <dbReference type="EnsemblPlants" id="cds.novel_model_4440_5bd9a17a"/>
    </source>
</evidence>
<dbReference type="Proteomes" id="UP000596661">
    <property type="component" value="Chromosome 6"/>
</dbReference>
<protein>
    <submittedName>
        <fullName evidence="1">Uncharacterized protein</fullName>
    </submittedName>
</protein>
<sequence length="132" mass="15624">MQKWYEVKQWFLYSIKLDKLSLFVRRGSKFNPGFVQLCRAVEVLFMFSEGTTAPFFSSELLGKPKLPYQISKMFNFFYPIVFSLHMHRREIYEEIIGNVQQCTIITATTTPTTTTDMIFRTFLRAHTTTRLK</sequence>
<evidence type="ECO:0000313" key="2">
    <source>
        <dbReference type="Proteomes" id="UP000596661"/>
    </source>
</evidence>
<organism evidence="1 2">
    <name type="scientific">Cannabis sativa</name>
    <name type="common">Hemp</name>
    <name type="synonym">Marijuana</name>
    <dbReference type="NCBI Taxonomy" id="3483"/>
    <lineage>
        <taxon>Eukaryota</taxon>
        <taxon>Viridiplantae</taxon>
        <taxon>Streptophyta</taxon>
        <taxon>Embryophyta</taxon>
        <taxon>Tracheophyta</taxon>
        <taxon>Spermatophyta</taxon>
        <taxon>Magnoliopsida</taxon>
        <taxon>eudicotyledons</taxon>
        <taxon>Gunneridae</taxon>
        <taxon>Pentapetalae</taxon>
        <taxon>rosids</taxon>
        <taxon>fabids</taxon>
        <taxon>Rosales</taxon>
        <taxon>Cannabaceae</taxon>
        <taxon>Cannabis</taxon>
    </lineage>
</organism>
<dbReference type="EMBL" id="UZAU01000554">
    <property type="status" value="NOT_ANNOTATED_CDS"/>
    <property type="molecule type" value="Genomic_DNA"/>
</dbReference>
<reference evidence="1" key="2">
    <citation type="submission" date="2021-03" db="UniProtKB">
        <authorList>
            <consortium name="EnsemblPlants"/>
        </authorList>
    </citation>
    <scope>IDENTIFICATION</scope>
</reference>